<keyword evidence="3" id="KW-1185">Reference proteome</keyword>
<evidence type="ECO:0000313" key="2">
    <source>
        <dbReference type="EMBL" id="EOR05990.1"/>
    </source>
</evidence>
<gene>
    <name evidence="2" type="ORF">I593_02808</name>
</gene>
<name>R9AVC4_9GAMM</name>
<dbReference type="InterPro" id="IPR017961">
    <property type="entry name" value="DNA_pol_Y-fam_little_finger"/>
</dbReference>
<dbReference type="AlphaFoldDB" id="R9AVC4"/>
<protein>
    <recommendedName>
        <fullName evidence="1">DNA polymerase Y-family little finger domain-containing protein</fullName>
    </recommendedName>
</protein>
<proteinExistence type="predicted"/>
<reference evidence="2 3" key="1">
    <citation type="submission" date="2013-03" db="EMBL/GenBank/DDBJ databases">
        <title>The Genome Sequence of Acinetobacter tandoii CIP 107469.</title>
        <authorList>
            <consortium name="The Broad Institute Genome Sequencing Platform"/>
            <consortium name="The Broad Institute Genome Sequencing Center for Infectious Disease"/>
            <person name="Cerqueira G."/>
            <person name="Feldgarden M."/>
            <person name="Courvalin P."/>
            <person name="Perichon B."/>
            <person name="Grillot-Courvalin C."/>
            <person name="Clermont D."/>
            <person name="Rocha E."/>
            <person name="Yoon E.-J."/>
            <person name="Nemec A."/>
            <person name="Walker B."/>
            <person name="Young S.K."/>
            <person name="Zeng Q."/>
            <person name="Gargeya S."/>
            <person name="Fitzgerald M."/>
            <person name="Haas B."/>
            <person name="Abouelleil A."/>
            <person name="Alvarado L."/>
            <person name="Arachchi H.M."/>
            <person name="Berlin A.M."/>
            <person name="Chapman S.B."/>
            <person name="Dewar J."/>
            <person name="Goldberg J."/>
            <person name="Griggs A."/>
            <person name="Gujja S."/>
            <person name="Hansen M."/>
            <person name="Howarth C."/>
            <person name="Imamovic A."/>
            <person name="Larimer J."/>
            <person name="McCowan C."/>
            <person name="Murphy C."/>
            <person name="Neiman D."/>
            <person name="Pearson M."/>
            <person name="Priest M."/>
            <person name="Roberts A."/>
            <person name="Saif S."/>
            <person name="Shea T."/>
            <person name="Sisk P."/>
            <person name="Sykes S."/>
            <person name="Wortman J."/>
            <person name="Nusbaum C."/>
            <person name="Birren B."/>
        </authorList>
    </citation>
    <scope>NUCLEOTIDE SEQUENCE [LARGE SCALE GENOMIC DNA]</scope>
    <source>
        <strain evidence="2 3">CIP 107469</strain>
    </source>
</reference>
<evidence type="ECO:0000313" key="3">
    <source>
        <dbReference type="Proteomes" id="UP000016201"/>
    </source>
</evidence>
<feature type="domain" description="DNA polymerase Y-family little finger" evidence="1">
    <location>
        <begin position="13"/>
        <end position="93"/>
    </location>
</feature>
<sequence length="148" mass="16865">MAALCMKWMISTSVRLYVARAVKRMRDDGLICKMIGVYIQTSRFDKTERYSPYIVVQMHEHTDDLLLITKAAMKGIDQIFKKGLSIKRQELCCSKSQINPSLCPTYLPTIRISKSAKNYPMQLKPSVNGLERISSRLALLTIKKPHGT</sequence>
<dbReference type="GO" id="GO:0006281">
    <property type="term" value="P:DNA repair"/>
    <property type="evidence" value="ECO:0007669"/>
    <property type="project" value="InterPro"/>
</dbReference>
<organism evidence="2 3">
    <name type="scientific">Acinetobacter tandoii DSM 14970 = CIP 107469</name>
    <dbReference type="NCBI Taxonomy" id="1120927"/>
    <lineage>
        <taxon>Bacteria</taxon>
        <taxon>Pseudomonadati</taxon>
        <taxon>Pseudomonadota</taxon>
        <taxon>Gammaproteobacteria</taxon>
        <taxon>Moraxellales</taxon>
        <taxon>Moraxellaceae</taxon>
        <taxon>Acinetobacter</taxon>
    </lineage>
</organism>
<comment type="caution">
    <text evidence="2">The sequence shown here is derived from an EMBL/GenBank/DDBJ whole genome shotgun (WGS) entry which is preliminary data.</text>
</comment>
<dbReference type="Pfam" id="PF11799">
    <property type="entry name" value="IMS_C"/>
    <property type="match status" value="1"/>
</dbReference>
<dbReference type="Proteomes" id="UP000016201">
    <property type="component" value="Unassembled WGS sequence"/>
</dbReference>
<dbReference type="GO" id="GO:0003684">
    <property type="term" value="F:damaged DNA binding"/>
    <property type="evidence" value="ECO:0007669"/>
    <property type="project" value="InterPro"/>
</dbReference>
<evidence type="ECO:0000259" key="1">
    <source>
        <dbReference type="Pfam" id="PF11799"/>
    </source>
</evidence>
<dbReference type="EMBL" id="AQFM01000040">
    <property type="protein sequence ID" value="EOR05990.1"/>
    <property type="molecule type" value="Genomic_DNA"/>
</dbReference>
<accession>R9AVC4</accession>